<keyword evidence="4 5" id="KW-0472">Membrane</keyword>
<dbReference type="PROSITE" id="PS51257">
    <property type="entry name" value="PROKAR_LIPOPROTEIN"/>
    <property type="match status" value="1"/>
</dbReference>
<proteinExistence type="predicted"/>
<feature type="transmembrane region" description="Helical" evidence="5">
    <location>
        <begin position="12"/>
        <end position="27"/>
    </location>
</feature>
<keyword evidence="6" id="KW-1185">Reference proteome</keyword>
<evidence type="ECO:0000256" key="3">
    <source>
        <dbReference type="ARBA" id="ARBA00022989"/>
    </source>
</evidence>
<evidence type="ECO:0000256" key="4">
    <source>
        <dbReference type="ARBA" id="ARBA00023136"/>
    </source>
</evidence>
<protein>
    <submittedName>
        <fullName evidence="7">Uncharacterized protein LOC106077064</fullName>
    </submittedName>
</protein>
<organism evidence="6 7">
    <name type="scientific">Biomphalaria glabrata</name>
    <name type="common">Bloodfluke planorb</name>
    <name type="synonym">Freshwater snail</name>
    <dbReference type="NCBI Taxonomy" id="6526"/>
    <lineage>
        <taxon>Eukaryota</taxon>
        <taxon>Metazoa</taxon>
        <taxon>Spiralia</taxon>
        <taxon>Lophotrochozoa</taxon>
        <taxon>Mollusca</taxon>
        <taxon>Gastropoda</taxon>
        <taxon>Heterobranchia</taxon>
        <taxon>Euthyneura</taxon>
        <taxon>Panpulmonata</taxon>
        <taxon>Hygrophila</taxon>
        <taxon>Lymnaeoidea</taxon>
        <taxon>Planorbidae</taxon>
        <taxon>Biomphalaria</taxon>
    </lineage>
</organism>
<feature type="transmembrane region" description="Helical" evidence="5">
    <location>
        <begin position="140"/>
        <end position="159"/>
    </location>
</feature>
<dbReference type="GO" id="GO:0050909">
    <property type="term" value="P:sensory perception of taste"/>
    <property type="evidence" value="ECO:0007669"/>
    <property type="project" value="InterPro"/>
</dbReference>
<feature type="transmembrane region" description="Helical" evidence="5">
    <location>
        <begin position="258"/>
        <end position="277"/>
    </location>
</feature>
<keyword evidence="2 5" id="KW-0812">Transmembrane</keyword>
<comment type="subcellular location">
    <subcellularLocation>
        <location evidence="1">Membrane</location>
        <topology evidence="1">Multi-pass membrane protein</topology>
    </subcellularLocation>
</comment>
<dbReference type="Pfam" id="PF08395">
    <property type="entry name" value="7tm_7"/>
    <property type="match status" value="1"/>
</dbReference>
<dbReference type="InterPro" id="IPR013604">
    <property type="entry name" value="7TM_chemorcpt"/>
</dbReference>
<feature type="transmembrane region" description="Helical" evidence="5">
    <location>
        <begin position="171"/>
        <end position="189"/>
    </location>
</feature>
<dbReference type="OrthoDB" id="6120369at2759"/>
<feature type="transmembrane region" description="Helical" evidence="5">
    <location>
        <begin position="47"/>
        <end position="74"/>
    </location>
</feature>
<name>A0A9W3ARD3_BIOGL</name>
<dbReference type="GeneID" id="106077064"/>
<evidence type="ECO:0000256" key="5">
    <source>
        <dbReference type="SAM" id="Phobius"/>
    </source>
</evidence>
<keyword evidence="3 5" id="KW-1133">Transmembrane helix</keyword>
<dbReference type="AlphaFoldDB" id="A0A9W3ARD3"/>
<feature type="transmembrane region" description="Helical" evidence="5">
    <location>
        <begin position="363"/>
        <end position="381"/>
    </location>
</feature>
<feature type="transmembrane region" description="Helical" evidence="5">
    <location>
        <begin position="86"/>
        <end position="108"/>
    </location>
</feature>
<evidence type="ECO:0000313" key="6">
    <source>
        <dbReference type="Proteomes" id="UP001165740"/>
    </source>
</evidence>
<accession>A0A9W3ARD3</accession>
<evidence type="ECO:0000313" key="7">
    <source>
        <dbReference type="RefSeq" id="XP_055889782.1"/>
    </source>
</evidence>
<sequence length="398" mass="45130">MKSWTPMGDVLRYPIISLTLGGCFYVLKNSKETWLRFQESRRHRVIIVCVSVVAAIIQLTSVLRCIAFLVYFAPNFNNLVSYFMQAYLYILYGSVVYVFESVMCHLYYNPVMEELKKYEEEYGFCNGLVCLKKQSLIFTWLLKVCITINVSVYFVGSYLEDDVYLSFPFDGANIMLVCLIGFCNAMVLLPISSFMILYSALIKIVIAEFYDTSSEMKRVMLLVAQPDEMEQNFRKVRSRHQSLCLIVTKLSQLTRLNGSVGLLFNVAIMFFALYALGSEQLSRMYVLLEILGIAWTLLSILSICIIWGRLPSAAHSIVDSIGLSSASGISQDLMQQLQLFVVCCSSKRIGIDLFGLFTLDSHTFLMVIGTIVTYGIVVIQFQHDKSRSPLNVSSTTVF</sequence>
<feature type="transmembrane region" description="Helical" evidence="5">
    <location>
        <begin position="284"/>
        <end position="308"/>
    </location>
</feature>
<evidence type="ECO:0000256" key="2">
    <source>
        <dbReference type="ARBA" id="ARBA00022692"/>
    </source>
</evidence>
<gene>
    <name evidence="7" type="primary">LOC106077064</name>
</gene>
<evidence type="ECO:0000256" key="1">
    <source>
        <dbReference type="ARBA" id="ARBA00004141"/>
    </source>
</evidence>
<dbReference type="GO" id="GO:0016020">
    <property type="term" value="C:membrane"/>
    <property type="evidence" value="ECO:0007669"/>
    <property type="project" value="UniProtKB-SubCell"/>
</dbReference>
<reference evidence="7" key="1">
    <citation type="submission" date="2025-08" db="UniProtKB">
        <authorList>
            <consortium name="RefSeq"/>
        </authorList>
    </citation>
    <scope>IDENTIFICATION</scope>
</reference>
<dbReference type="RefSeq" id="XP_055889782.1">
    <property type="nucleotide sequence ID" value="XM_056033807.1"/>
</dbReference>
<dbReference type="Proteomes" id="UP001165740">
    <property type="component" value="Chromosome 6"/>
</dbReference>